<organism evidence="1 2">
    <name type="scientific">Aspergillus thermomutatus</name>
    <name type="common">Neosartorya pseudofischeri</name>
    <dbReference type="NCBI Taxonomy" id="41047"/>
    <lineage>
        <taxon>Eukaryota</taxon>
        <taxon>Fungi</taxon>
        <taxon>Dikarya</taxon>
        <taxon>Ascomycota</taxon>
        <taxon>Pezizomycotina</taxon>
        <taxon>Eurotiomycetes</taxon>
        <taxon>Eurotiomycetidae</taxon>
        <taxon>Eurotiales</taxon>
        <taxon>Aspergillaceae</taxon>
        <taxon>Aspergillus</taxon>
        <taxon>Aspergillus subgen. Fumigati</taxon>
    </lineage>
</organism>
<dbReference type="GeneID" id="38128349"/>
<sequence length="98" mass="10627">MAKLNSPSGPGLASFMYGGTGTWDNGGASQRDCLQIAKLRRKLCYHLPGSSPPVPETWLESAILVAVREGYRMFNTVRSILVAGYDLLSLIIDLISNV</sequence>
<reference evidence="1" key="1">
    <citation type="submission" date="2018-08" db="EMBL/GenBank/DDBJ databases">
        <title>Draft genome sequence of azole-resistant Aspergillus thermomutatus (Neosartorya pseudofischeri) strain HMR AF 39, isolated from a human nasal aspirate.</title>
        <authorList>
            <person name="Parent-Michaud M."/>
            <person name="Dufresne P.J."/>
            <person name="Fournier E."/>
            <person name="Martineau C."/>
            <person name="Moreira S."/>
            <person name="Perkins V."/>
            <person name="De Repentigny L."/>
            <person name="Dufresne S.F."/>
        </authorList>
    </citation>
    <scope>NUCLEOTIDE SEQUENCE [LARGE SCALE GENOMIC DNA]</scope>
    <source>
        <strain evidence="1">HMR AF 39</strain>
    </source>
</reference>
<evidence type="ECO:0000313" key="1">
    <source>
        <dbReference type="EMBL" id="RHZ62001.1"/>
    </source>
</evidence>
<dbReference type="Proteomes" id="UP000215305">
    <property type="component" value="Unassembled WGS sequence"/>
</dbReference>
<keyword evidence="2" id="KW-1185">Reference proteome</keyword>
<accession>A0A397HFS4</accession>
<dbReference type="AlphaFoldDB" id="A0A397HFS4"/>
<gene>
    <name evidence="1" type="ORF">CDV56_106375</name>
</gene>
<evidence type="ECO:0000313" key="2">
    <source>
        <dbReference type="Proteomes" id="UP000215305"/>
    </source>
</evidence>
<comment type="caution">
    <text evidence="1">The sequence shown here is derived from an EMBL/GenBank/DDBJ whole genome shotgun (WGS) entry which is preliminary data.</text>
</comment>
<proteinExistence type="predicted"/>
<dbReference type="RefSeq" id="XP_026616604.1">
    <property type="nucleotide sequence ID" value="XM_026759994.1"/>
</dbReference>
<dbReference type="VEuPathDB" id="FungiDB:CDV56_106375"/>
<protein>
    <submittedName>
        <fullName evidence="1">Uncharacterized protein</fullName>
    </submittedName>
</protein>
<dbReference type="EMBL" id="NKHU02000040">
    <property type="protein sequence ID" value="RHZ62001.1"/>
    <property type="molecule type" value="Genomic_DNA"/>
</dbReference>
<name>A0A397HFS4_ASPTH</name>